<keyword evidence="2" id="KW-1185">Reference proteome</keyword>
<proteinExistence type="predicted"/>
<evidence type="ECO:0000313" key="1">
    <source>
        <dbReference type="EnsemblPlants" id="AVESA.00010b.r2.6CG1120040.1.CDS"/>
    </source>
</evidence>
<sequence length="800" mass="90085">MTTPSSPSEGVAEQGSTGEDSDFAVDKDDTWFVEARIRATFYPKFENDKSNQEIRTRMIELVSRGLATMEVTLKHSGSLFMYAGHHGGAYSKNSFGNIHTVVGVFILCRIFREAWGKEAPKTQAEFSDYLEKNRVSVSMELVTAVLGDHGQKPKDDYVVVTAVTELGHGKPKFYSTPEVIAFCRKWRLPTNHVWLFSTRKSANSFFAAYDALCEEGTATPVCEALDEIADISVPGSKDHVIVQGEILEGLVARIVSYESSVQMEEVLRNFSQPPLDGVDCDLGPSLRELCPPNRLDENQKIKELLENIGSSMCPNHSDWFRYSGVDAQSRKADESVVTDFLQAHPTDYATQKLQEMIRLMKRIRSRKKHVAFKCYSNCQNDDSFSNDNSYYKMVIHVLDDSLFTRYQQEMKKYQGLWPLYRGFFIDVNRFKANNKKASELSKDSNILQNNIEGSLDSSSAAKDGLADEDSNLMVKLKFLPYKTRTFLFRNGLTTIFNDERSDYKDYYLREMNKWGTSPSKQNELCDLLDKWAVYIREKYDNNKSLSRSTYLSEAEPFLEQYAKHSPKNQALIRAAGDLVQTENFLAILDAQRNEEDNLKSEREAAPSSPTKSADIVSKTEGLIVFFPGIPGCAKSSLCNEILKMPGGLGDNRPLHSLEGDLTKEKYWQKVAAELKAHPFRITLADKNAPNKKVWRQIEDMCRTTGAAAVSVIPDSKAMEEGAGFQADMTWPGNFSGVCAFQEFGALVERRALFSLLCFQQCSLPQDLLRRPDVGGMGRCSGSGAPVHPQPSCRMRWSTFL</sequence>
<protein>
    <submittedName>
        <fullName evidence="1">Uncharacterized protein</fullName>
    </submittedName>
</protein>
<organism evidence="1 2">
    <name type="scientific">Avena sativa</name>
    <name type="common">Oat</name>
    <dbReference type="NCBI Taxonomy" id="4498"/>
    <lineage>
        <taxon>Eukaryota</taxon>
        <taxon>Viridiplantae</taxon>
        <taxon>Streptophyta</taxon>
        <taxon>Embryophyta</taxon>
        <taxon>Tracheophyta</taxon>
        <taxon>Spermatophyta</taxon>
        <taxon>Magnoliopsida</taxon>
        <taxon>Liliopsida</taxon>
        <taxon>Poales</taxon>
        <taxon>Poaceae</taxon>
        <taxon>BOP clade</taxon>
        <taxon>Pooideae</taxon>
        <taxon>Poodae</taxon>
        <taxon>Poeae</taxon>
        <taxon>Poeae Chloroplast Group 1 (Aveneae type)</taxon>
        <taxon>Aveninae</taxon>
        <taxon>Avena</taxon>
    </lineage>
</organism>
<reference evidence="1" key="1">
    <citation type="submission" date="2021-05" db="EMBL/GenBank/DDBJ databases">
        <authorList>
            <person name="Scholz U."/>
            <person name="Mascher M."/>
            <person name="Fiebig A."/>
        </authorList>
    </citation>
    <scope>NUCLEOTIDE SEQUENCE [LARGE SCALE GENOMIC DNA]</scope>
</reference>
<dbReference type="Proteomes" id="UP001732700">
    <property type="component" value="Chromosome 6C"/>
</dbReference>
<reference evidence="1" key="2">
    <citation type="submission" date="2025-09" db="UniProtKB">
        <authorList>
            <consortium name="EnsemblPlants"/>
        </authorList>
    </citation>
    <scope>IDENTIFICATION</scope>
</reference>
<evidence type="ECO:0000313" key="2">
    <source>
        <dbReference type="Proteomes" id="UP001732700"/>
    </source>
</evidence>
<accession>A0ACD5Z8K7</accession>
<name>A0ACD5Z8K7_AVESA</name>
<dbReference type="EnsemblPlants" id="AVESA.00010b.r2.6CG1120040.1">
    <property type="protein sequence ID" value="AVESA.00010b.r2.6CG1120040.1.CDS"/>
    <property type="gene ID" value="AVESA.00010b.r2.6CG1120040"/>
</dbReference>